<feature type="chain" id="PRO_5022073838" description="Saposin A-type domain-containing protein" evidence="1">
    <location>
        <begin position="18"/>
        <end position="110"/>
    </location>
</feature>
<evidence type="ECO:0000256" key="1">
    <source>
        <dbReference type="SAM" id="SignalP"/>
    </source>
</evidence>
<dbReference type="Proteomes" id="UP000318571">
    <property type="component" value="Chromosome 11"/>
</dbReference>
<evidence type="ECO:0008006" key="4">
    <source>
        <dbReference type="Google" id="ProtNLM"/>
    </source>
</evidence>
<comment type="caution">
    <text evidence="2">The sequence shown here is derived from an EMBL/GenBank/DDBJ whole genome shotgun (WGS) entry which is preliminary data.</text>
</comment>
<protein>
    <recommendedName>
        <fullName evidence="4">Saposin A-type domain-containing protein</fullName>
    </recommendedName>
</protein>
<gene>
    <name evidence="2" type="ORF">TCAL_13560</name>
</gene>
<keyword evidence="1" id="KW-0732">Signal</keyword>
<dbReference type="EMBL" id="VCGU01000003">
    <property type="protein sequence ID" value="TRY77754.1"/>
    <property type="molecule type" value="Genomic_DNA"/>
</dbReference>
<proteinExistence type="predicted"/>
<name>A0A553PJB2_TIGCA</name>
<sequence>MQIQVIFLALAIAMVSAQCDSKIKRGQACSETSQCRPNLVCNNWRNGSKLCQPAQCSVKLFFQYAGKAKDVAGTEEVVAKLIQPSIVIRRLAAEVGAQGCKIFQNKTEIK</sequence>
<evidence type="ECO:0000313" key="3">
    <source>
        <dbReference type="Proteomes" id="UP000318571"/>
    </source>
</evidence>
<organism evidence="2 3">
    <name type="scientific">Tigriopus californicus</name>
    <name type="common">Marine copepod</name>
    <dbReference type="NCBI Taxonomy" id="6832"/>
    <lineage>
        <taxon>Eukaryota</taxon>
        <taxon>Metazoa</taxon>
        <taxon>Ecdysozoa</taxon>
        <taxon>Arthropoda</taxon>
        <taxon>Crustacea</taxon>
        <taxon>Multicrustacea</taxon>
        <taxon>Hexanauplia</taxon>
        <taxon>Copepoda</taxon>
        <taxon>Harpacticoida</taxon>
        <taxon>Harpacticidae</taxon>
        <taxon>Tigriopus</taxon>
    </lineage>
</organism>
<evidence type="ECO:0000313" key="2">
    <source>
        <dbReference type="EMBL" id="TRY77754.1"/>
    </source>
</evidence>
<feature type="signal peptide" evidence="1">
    <location>
        <begin position="1"/>
        <end position="17"/>
    </location>
</feature>
<accession>A0A553PJB2</accession>
<reference evidence="2 3" key="1">
    <citation type="journal article" date="2018" name="Nat. Ecol. Evol.">
        <title>Genomic signatures of mitonuclear coevolution across populations of Tigriopus californicus.</title>
        <authorList>
            <person name="Barreto F.S."/>
            <person name="Watson E.T."/>
            <person name="Lima T.G."/>
            <person name="Willett C.S."/>
            <person name="Edmands S."/>
            <person name="Li W."/>
            <person name="Burton R.S."/>
        </authorList>
    </citation>
    <scope>NUCLEOTIDE SEQUENCE [LARGE SCALE GENOMIC DNA]</scope>
    <source>
        <strain evidence="2 3">San Diego</strain>
    </source>
</reference>
<keyword evidence="3" id="KW-1185">Reference proteome</keyword>
<dbReference type="AlphaFoldDB" id="A0A553PJB2"/>